<evidence type="ECO:0000256" key="2">
    <source>
        <dbReference type="ARBA" id="ARBA00022670"/>
    </source>
</evidence>
<dbReference type="Gene3D" id="3.30.2010.10">
    <property type="entry name" value="Metalloproteases ('zincins'), catalytic domain"/>
    <property type="match status" value="1"/>
</dbReference>
<dbReference type="AlphaFoldDB" id="A0A221KC07"/>
<keyword evidence="5" id="KW-0862">Zinc</keyword>
<evidence type="ECO:0000256" key="3">
    <source>
        <dbReference type="ARBA" id="ARBA00022723"/>
    </source>
</evidence>
<reference evidence="8 9" key="1">
    <citation type="submission" date="2017-07" db="EMBL/GenBank/DDBJ databases">
        <title>Complete Genome Sequence of the cosmetic ferment Vitreoscilla filiformis (ATCC15551).</title>
        <authorList>
            <person name="Contreras S."/>
            <person name="Sagory-Zalkind P."/>
            <person name="Blanquart H."/>
            <person name="Iltis A."/>
            <person name="Morand S.C."/>
        </authorList>
    </citation>
    <scope>NUCLEOTIDE SEQUENCE [LARGE SCALE GENOMIC DNA]</scope>
    <source>
        <strain evidence="8 9">ATCC 15551</strain>
    </source>
</reference>
<dbReference type="RefSeq" id="WP_198301600.1">
    <property type="nucleotide sequence ID" value="NZ_CP022423.1"/>
</dbReference>
<evidence type="ECO:0000256" key="1">
    <source>
        <dbReference type="ARBA" id="ARBA00001947"/>
    </source>
</evidence>
<dbReference type="InterPro" id="IPR051156">
    <property type="entry name" value="Mito/Outer_Membr_Metalloprot"/>
</dbReference>
<dbReference type="PANTHER" id="PTHR22726:SF1">
    <property type="entry name" value="METALLOENDOPEPTIDASE OMA1, MITOCHONDRIAL"/>
    <property type="match status" value="1"/>
</dbReference>
<evidence type="ECO:0000313" key="9">
    <source>
        <dbReference type="Proteomes" id="UP000199729"/>
    </source>
</evidence>
<dbReference type="Pfam" id="PF01435">
    <property type="entry name" value="Peptidase_M48"/>
    <property type="match status" value="1"/>
</dbReference>
<evidence type="ECO:0000256" key="4">
    <source>
        <dbReference type="ARBA" id="ARBA00022801"/>
    </source>
</evidence>
<dbReference type="GO" id="GO:0004222">
    <property type="term" value="F:metalloendopeptidase activity"/>
    <property type="evidence" value="ECO:0007669"/>
    <property type="project" value="InterPro"/>
</dbReference>
<evidence type="ECO:0000256" key="5">
    <source>
        <dbReference type="ARBA" id="ARBA00022833"/>
    </source>
</evidence>
<dbReference type="KEGG" id="vff:VITFI_CDS0736"/>
<keyword evidence="6" id="KW-0482">Metalloprotease</keyword>
<dbReference type="InterPro" id="IPR001915">
    <property type="entry name" value="Peptidase_M48"/>
</dbReference>
<dbReference type="GO" id="GO:0016020">
    <property type="term" value="C:membrane"/>
    <property type="evidence" value="ECO:0007669"/>
    <property type="project" value="TreeGrafter"/>
</dbReference>
<dbReference type="Proteomes" id="UP000199729">
    <property type="component" value="Chromosome"/>
</dbReference>
<name>A0A221KC07_VITFI</name>
<keyword evidence="3" id="KW-0479">Metal-binding</keyword>
<evidence type="ECO:0000256" key="6">
    <source>
        <dbReference type="ARBA" id="ARBA00023049"/>
    </source>
</evidence>
<protein>
    <recommendedName>
        <fullName evidence="7">Peptidase M48 domain-containing protein</fullName>
    </recommendedName>
</protein>
<dbReference type="PANTHER" id="PTHR22726">
    <property type="entry name" value="METALLOENDOPEPTIDASE OMA1"/>
    <property type="match status" value="1"/>
</dbReference>
<dbReference type="EMBL" id="CP022423">
    <property type="protein sequence ID" value="ASM76515.1"/>
    <property type="molecule type" value="Genomic_DNA"/>
</dbReference>
<proteinExistence type="predicted"/>
<keyword evidence="9" id="KW-1185">Reference proteome</keyword>
<comment type="cofactor">
    <cofactor evidence="1">
        <name>Zn(2+)</name>
        <dbReference type="ChEBI" id="CHEBI:29105"/>
    </cofactor>
</comment>
<sequence>MFVPAELRRPWLRLSSWLLGATLLSVAPGGTAPVWAQSPTSTLPSLGDQDIEALDLPAERKLGDQIMRSVRRDPAYLDDPLLGEYLDRLWQPLLQSARVRGDISPDLERIDAWELFQVRDRSVNAFALPGGFVGVHLGLIALTTRPDELASVLAHELTHVTQRHIVRSMINSQRQSLASTAALIVGLLLATRSNVSPNAAQAVITTGQAAAIQGQLNFSRDMEREADRIGWQILTQAGFAPNGMAAMFEKLDSSHHLNDSNQYPYLRSHPLTIERIADARLRAGDVPTAGSTEALRQHPSPAEHLLMQVRSRVLMDTSEPSLRRAQMLGAPGSPDVTATRLGALYGAALASSLLREPTTAEQALAAGRQLIRSHHGDAPALHRVFELLHLEILAQRNALQALAQLQTSPLLAQEDTRPTLLLRAQVALAAWRAAPDATAAHTALRQSTQALQTRVVLHRQDVLAWQTLAQTAQASGQALRAARASAEAVAIQGDLPGAIDRLRTAQQSVRGDASADYVELSVIQSRLRELEAERRHQAAQAKGED</sequence>
<accession>A0A221KC07</accession>
<keyword evidence="4" id="KW-0378">Hydrolase</keyword>
<evidence type="ECO:0000313" key="8">
    <source>
        <dbReference type="EMBL" id="ASM76515.1"/>
    </source>
</evidence>
<gene>
    <name evidence="8" type="ORF">VITFI_CDS0736</name>
</gene>
<evidence type="ECO:0000259" key="7">
    <source>
        <dbReference type="Pfam" id="PF01435"/>
    </source>
</evidence>
<dbReference type="GO" id="GO:0051603">
    <property type="term" value="P:proteolysis involved in protein catabolic process"/>
    <property type="evidence" value="ECO:0007669"/>
    <property type="project" value="TreeGrafter"/>
</dbReference>
<organism evidence="8 9">
    <name type="scientific">Vitreoscilla filiformis</name>
    <dbReference type="NCBI Taxonomy" id="63"/>
    <lineage>
        <taxon>Bacteria</taxon>
        <taxon>Pseudomonadati</taxon>
        <taxon>Pseudomonadota</taxon>
        <taxon>Betaproteobacteria</taxon>
        <taxon>Neisseriales</taxon>
        <taxon>Neisseriaceae</taxon>
        <taxon>Vitreoscilla</taxon>
    </lineage>
</organism>
<dbReference type="GO" id="GO:0046872">
    <property type="term" value="F:metal ion binding"/>
    <property type="evidence" value="ECO:0007669"/>
    <property type="project" value="UniProtKB-KW"/>
</dbReference>
<feature type="domain" description="Peptidase M48" evidence="7">
    <location>
        <begin position="113"/>
        <end position="280"/>
    </location>
</feature>
<keyword evidence="2" id="KW-0645">Protease</keyword>